<organism evidence="2 3">
    <name type="scientific">Neisseria musculi</name>
    <dbReference type="NCBI Taxonomy" id="1815583"/>
    <lineage>
        <taxon>Bacteria</taxon>
        <taxon>Pseudomonadati</taxon>
        <taxon>Pseudomonadota</taxon>
        <taxon>Betaproteobacteria</taxon>
        <taxon>Neisseriales</taxon>
        <taxon>Neisseriaceae</taxon>
        <taxon>Neisseria</taxon>
    </lineage>
</organism>
<name>A0A7H1M9M8_9NEIS</name>
<dbReference type="EMBL" id="CP060414">
    <property type="protein sequence ID" value="QNT58343.1"/>
    <property type="molecule type" value="Genomic_DNA"/>
</dbReference>
<dbReference type="AlphaFoldDB" id="A0A7H1M9M8"/>
<evidence type="ECO:0000256" key="1">
    <source>
        <dbReference type="SAM" id="MobiDB-lite"/>
    </source>
</evidence>
<dbReference type="RefSeq" id="WP_187000243.1">
    <property type="nucleotide sequence ID" value="NZ_CP060414.2"/>
</dbReference>
<feature type="compositionally biased region" description="Polar residues" evidence="1">
    <location>
        <begin position="87"/>
        <end position="96"/>
    </location>
</feature>
<sequence>MPKISAAEFIKTHQKNGRSSKLEPYREDILLLKSKGYTQQQILEFLKLNGITVGMTTLNWFIRSRQNKPKPTAGVRKQSVKPAPAETGSTAGNTPQKDPDEAGKPRKFQWGPPPSDNELFGSAENGES</sequence>
<feature type="region of interest" description="Disordered" evidence="1">
    <location>
        <begin position="64"/>
        <end position="128"/>
    </location>
</feature>
<reference evidence="2" key="1">
    <citation type="submission" date="2024-06" db="EMBL/GenBank/DDBJ databases">
        <title>Complete Genome Sequence of mouse commensal type strain Neisseria musculi.</title>
        <authorList>
            <person name="Thapa E."/>
            <person name="Aluvathingal J."/>
            <person name="Nadendla S."/>
            <person name="Mehta A."/>
            <person name="Tettelin H."/>
            <person name="Weyand N.J."/>
        </authorList>
    </citation>
    <scope>NUCLEOTIDE SEQUENCE</scope>
    <source>
        <strain evidence="2">NW831</strain>
    </source>
</reference>
<dbReference type="KEGG" id="nmus:H7A79_1994"/>
<protein>
    <submittedName>
        <fullName evidence="2">Uncharacterized protein</fullName>
    </submittedName>
</protein>
<proteinExistence type="predicted"/>
<evidence type="ECO:0000313" key="3">
    <source>
        <dbReference type="Proteomes" id="UP000516412"/>
    </source>
</evidence>
<evidence type="ECO:0000313" key="2">
    <source>
        <dbReference type="EMBL" id="QNT58343.1"/>
    </source>
</evidence>
<gene>
    <name evidence="2" type="ORF">H7A79_1994</name>
</gene>
<keyword evidence="3" id="KW-1185">Reference proteome</keyword>
<dbReference type="Proteomes" id="UP000516412">
    <property type="component" value="Chromosome"/>
</dbReference>
<accession>A0A7H1M9M8</accession>